<sequence>MMANWMSCLRLCSSCSGVSSERIFSEAAVSFCSHLQFDTIHQRLQTQSLSLPLFDVVSGSNDDVQPVVEMLPSGQTAQTILPVRVLDASLASNQNQAVCLRLELFDSDSARAEDSADVVGASAAVVRWFVGQTELIAVEVAVVCQVVAREVLTRREGDEVLLVGRADRERDTIDVCIGGGERCAGMALGLGSGEQLLDLRARGGHRVEHQRRGRLGRGLAIQETQASLSVLGTRRVCRRAARKVEQSAATRWRIVLKIGTLDKLQSFAN</sequence>
<proteinExistence type="predicted"/>
<organism evidence="1 2">
    <name type="scientific">Diploscapter pachys</name>
    <dbReference type="NCBI Taxonomy" id="2018661"/>
    <lineage>
        <taxon>Eukaryota</taxon>
        <taxon>Metazoa</taxon>
        <taxon>Ecdysozoa</taxon>
        <taxon>Nematoda</taxon>
        <taxon>Chromadorea</taxon>
        <taxon>Rhabditida</taxon>
        <taxon>Rhabditina</taxon>
        <taxon>Rhabditomorpha</taxon>
        <taxon>Rhabditoidea</taxon>
        <taxon>Rhabditidae</taxon>
        <taxon>Diploscapter</taxon>
    </lineage>
</organism>
<accession>A0A2A2LE53</accession>
<name>A0A2A2LE53_9BILA</name>
<reference evidence="1 2" key="1">
    <citation type="journal article" date="2017" name="Curr. Biol.">
        <title>Genome architecture and evolution of a unichromosomal asexual nematode.</title>
        <authorList>
            <person name="Fradin H."/>
            <person name="Zegar C."/>
            <person name="Gutwein M."/>
            <person name="Lucas J."/>
            <person name="Kovtun M."/>
            <person name="Corcoran D."/>
            <person name="Baugh L.R."/>
            <person name="Kiontke K."/>
            <person name="Gunsalus K."/>
            <person name="Fitch D.H."/>
            <person name="Piano F."/>
        </authorList>
    </citation>
    <scope>NUCLEOTIDE SEQUENCE [LARGE SCALE GENOMIC DNA]</scope>
    <source>
        <strain evidence="1">PF1309</strain>
    </source>
</reference>
<dbReference type="EMBL" id="LIAE01006839">
    <property type="protein sequence ID" value="PAV84551.1"/>
    <property type="molecule type" value="Genomic_DNA"/>
</dbReference>
<dbReference type="AlphaFoldDB" id="A0A2A2LE53"/>
<comment type="caution">
    <text evidence="1">The sequence shown here is derived from an EMBL/GenBank/DDBJ whole genome shotgun (WGS) entry which is preliminary data.</text>
</comment>
<gene>
    <name evidence="1" type="ORF">WR25_22058</name>
</gene>
<evidence type="ECO:0000313" key="1">
    <source>
        <dbReference type="EMBL" id="PAV84551.1"/>
    </source>
</evidence>
<protein>
    <submittedName>
        <fullName evidence="1">Uncharacterized protein</fullName>
    </submittedName>
</protein>
<dbReference type="Proteomes" id="UP000218231">
    <property type="component" value="Unassembled WGS sequence"/>
</dbReference>
<evidence type="ECO:0000313" key="2">
    <source>
        <dbReference type="Proteomes" id="UP000218231"/>
    </source>
</evidence>
<keyword evidence="2" id="KW-1185">Reference proteome</keyword>